<dbReference type="Proteomes" id="UP000284476">
    <property type="component" value="Unassembled WGS sequence"/>
</dbReference>
<dbReference type="InterPro" id="IPR016193">
    <property type="entry name" value="Cytidine_deaminase-like"/>
</dbReference>
<organism evidence="3 4">
    <name type="scientific">Paenirhodobacter populi</name>
    <dbReference type="NCBI Taxonomy" id="2306993"/>
    <lineage>
        <taxon>Bacteria</taxon>
        <taxon>Pseudomonadati</taxon>
        <taxon>Pseudomonadota</taxon>
        <taxon>Alphaproteobacteria</taxon>
        <taxon>Rhodobacterales</taxon>
        <taxon>Rhodobacter group</taxon>
        <taxon>Paenirhodobacter</taxon>
    </lineage>
</organism>
<keyword evidence="3" id="KW-0808">Transferase</keyword>
<dbReference type="EMBL" id="SAUZ01000013">
    <property type="protein sequence ID" value="RWR20218.1"/>
    <property type="molecule type" value="Genomic_DNA"/>
</dbReference>
<dbReference type="GO" id="GO:0016783">
    <property type="term" value="F:sulfurtransferase activity"/>
    <property type="evidence" value="ECO:0007669"/>
    <property type="project" value="InterPro"/>
</dbReference>
<keyword evidence="1" id="KW-0963">Cytoplasm</keyword>
<name>A0A443JI57_9RHOB</name>
<dbReference type="RefSeq" id="WP_128209110.1">
    <property type="nucleotide sequence ID" value="NZ_JBHRSO010000030.1"/>
</dbReference>
<evidence type="ECO:0000256" key="1">
    <source>
        <dbReference type="ARBA" id="ARBA00022490"/>
    </source>
</evidence>
<evidence type="ECO:0000313" key="3">
    <source>
        <dbReference type="EMBL" id="RWR20218.1"/>
    </source>
</evidence>
<evidence type="ECO:0000256" key="2">
    <source>
        <dbReference type="ARBA" id="ARBA00023150"/>
    </source>
</evidence>
<dbReference type="SUPFAM" id="SSF53927">
    <property type="entry name" value="Cytidine deaminase-like"/>
    <property type="match status" value="1"/>
</dbReference>
<dbReference type="GO" id="GO:0006777">
    <property type="term" value="P:Mo-molybdopterin cofactor biosynthetic process"/>
    <property type="evidence" value="ECO:0007669"/>
    <property type="project" value="UniProtKB-KW"/>
</dbReference>
<dbReference type="AlphaFoldDB" id="A0A443JI57"/>
<keyword evidence="2" id="KW-0501">Molybdenum cofactor biosynthesis</keyword>
<evidence type="ECO:0000313" key="4">
    <source>
        <dbReference type="Proteomes" id="UP000284476"/>
    </source>
</evidence>
<dbReference type="Gene3D" id="3.40.140.10">
    <property type="entry name" value="Cytidine Deaminase, domain 2"/>
    <property type="match status" value="1"/>
</dbReference>
<dbReference type="PANTHER" id="PTHR30592:SF1">
    <property type="entry name" value="SULFUR CARRIER PROTEIN FDHD"/>
    <property type="match status" value="1"/>
</dbReference>
<dbReference type="InterPro" id="IPR003786">
    <property type="entry name" value="FdhD"/>
</dbReference>
<dbReference type="PIRSF" id="PIRSF015626">
    <property type="entry name" value="FdhD"/>
    <property type="match status" value="1"/>
</dbReference>
<protein>
    <submittedName>
        <fullName evidence="3">Formate dehydrogenase accessory sulfurtransferase FdhD</fullName>
    </submittedName>
</protein>
<proteinExistence type="predicted"/>
<dbReference type="Pfam" id="PF02634">
    <property type="entry name" value="FdhD-NarQ"/>
    <property type="match status" value="1"/>
</dbReference>
<sequence>MSLPDGAIRITLPDGAEQVLPEETAVALVYDGTTQAVMMATPADLEDFLIGFALTEGLIEAPGEVSGVEVLEQPRGIEARGWLAAGAGLRFMERRRAMAGPVGCGLCGIDSLEQALRPLTRAPRAPFGGEEGGAASAGLTPDLAARALDDLRAGQVLKDASRATHAAGFWVPDAGIVALREDVGRHNALDKLVGALARQGIDPARGAVVMTSRVSVDLVQKAAVAGAGALIAPSAPTSLAVREAGAAGLRLIARGAAGLTVFATGA</sequence>
<reference evidence="3 4" key="1">
    <citation type="submission" date="2019-01" db="EMBL/GenBank/DDBJ databases">
        <title>Sinorhodobacter populi sp. nov. isolated from the symptomatic bark tissue of Populus euramericana canker.</title>
        <authorList>
            <person name="Xu G."/>
        </authorList>
    </citation>
    <scope>NUCLEOTIDE SEQUENCE [LARGE SCALE GENOMIC DNA]</scope>
    <source>
        <strain evidence="3 4">SK2B-1</strain>
    </source>
</reference>
<gene>
    <name evidence="3" type="primary">fdhD</name>
    <name evidence="3" type="ORF">D2T30_12345</name>
</gene>
<comment type="caution">
    <text evidence="3">The sequence shown here is derived from an EMBL/GenBank/DDBJ whole genome shotgun (WGS) entry which is preliminary data.</text>
</comment>
<accession>A0A443JI57</accession>
<dbReference type="PANTHER" id="PTHR30592">
    <property type="entry name" value="FORMATE DEHYDROGENASE"/>
    <property type="match status" value="1"/>
</dbReference>
<reference evidence="3 4" key="2">
    <citation type="submission" date="2019-01" db="EMBL/GenBank/DDBJ databases">
        <authorList>
            <person name="Li Y."/>
        </authorList>
    </citation>
    <scope>NUCLEOTIDE SEQUENCE [LARGE SCALE GENOMIC DNA]</scope>
    <source>
        <strain evidence="3 4">SK2B-1</strain>
    </source>
</reference>
<dbReference type="Gene3D" id="3.10.20.10">
    <property type="match status" value="1"/>
</dbReference>